<feature type="domain" description="Swt1-like HEPN" evidence="1">
    <location>
        <begin position="160"/>
        <end position="282"/>
    </location>
</feature>
<dbReference type="AlphaFoldDB" id="A0A398D8I0"/>
<dbReference type="EMBL" id="QXIX01000056">
    <property type="protein sequence ID" value="RIE12007.1"/>
    <property type="molecule type" value="Genomic_DNA"/>
</dbReference>
<dbReference type="EMBL" id="QXIW01000033">
    <property type="protein sequence ID" value="RIE11846.1"/>
    <property type="molecule type" value="Genomic_DNA"/>
</dbReference>
<comment type="caution">
    <text evidence="2">The sequence shown here is derived from an EMBL/GenBank/DDBJ whole genome shotgun (WGS) entry which is preliminary data.</text>
</comment>
<organism evidence="2 5">
    <name type="scientific">Candidatus Cryosericum hinesii</name>
    <dbReference type="NCBI Taxonomy" id="2290915"/>
    <lineage>
        <taxon>Bacteria</taxon>
        <taxon>Pseudomonadati</taxon>
        <taxon>Caldisericota/Cryosericota group</taxon>
        <taxon>Candidatus Cryosericota</taxon>
        <taxon>Candidatus Cryosericia</taxon>
        <taxon>Candidatus Cryosericales</taxon>
        <taxon>Candidatus Cryosericaceae</taxon>
        <taxon>Candidatus Cryosericum</taxon>
    </lineage>
</organism>
<gene>
    <name evidence="3" type="ORF">SMC2_08005</name>
    <name evidence="2" type="ORF">SMC3_08650</name>
</gene>
<dbReference type="Proteomes" id="UP000266042">
    <property type="component" value="Unassembled WGS sequence"/>
</dbReference>
<evidence type="ECO:0000313" key="2">
    <source>
        <dbReference type="EMBL" id="RIE11846.1"/>
    </source>
</evidence>
<evidence type="ECO:0000259" key="1">
    <source>
        <dbReference type="Pfam" id="PF18731"/>
    </source>
</evidence>
<dbReference type="Pfam" id="PF18731">
    <property type="entry name" value="HEPN_Swt1"/>
    <property type="match status" value="1"/>
</dbReference>
<keyword evidence="4" id="KW-1185">Reference proteome</keyword>
<evidence type="ECO:0000313" key="3">
    <source>
        <dbReference type="EMBL" id="RIE12007.1"/>
    </source>
</evidence>
<proteinExistence type="predicted"/>
<evidence type="ECO:0000313" key="5">
    <source>
        <dbReference type="Proteomes" id="UP000266042"/>
    </source>
</evidence>
<protein>
    <recommendedName>
        <fullName evidence="1">Swt1-like HEPN domain-containing protein</fullName>
    </recommendedName>
</protein>
<dbReference type="RefSeq" id="WP_119088123.1">
    <property type="nucleotide sequence ID" value="NZ_QXIV01000050.1"/>
</dbReference>
<dbReference type="Proteomes" id="UP000265724">
    <property type="component" value="Unassembled WGS sequence"/>
</dbReference>
<accession>A0A398D8I0</accession>
<sequence length="305" mass="34913">MSKRISRQKTTEPHSVSVTQNDGFDALFQVFCNQLVLRKETQLGEAIAFAWFHDKTVGGPVSFLEIMAFFVRAKLARPNRNRLRTAISMSRDIHKAVPGKDLFDVDRKTAIRLEKQYGAVLAAKPAEHPSLVDIRTTPYLGAEEIAQAQRMGDLYMLWYCLENSIRQCIEKTLADRLGPKWWDIASNAEMRTKMQQRQDKERKQSWIAPRGSSPLFYVDYTDLLALIHKYKVDFEAVIPQEEFAELRFRELEQIRNTLAHSGFLPSEDDFDRVSLAFRDWCRLSSGMKKGSQAKIGTGKASTSNS</sequence>
<evidence type="ECO:0000313" key="4">
    <source>
        <dbReference type="Proteomes" id="UP000265724"/>
    </source>
</evidence>
<name>A0A398D8I0_9BACT</name>
<dbReference type="InterPro" id="IPR041650">
    <property type="entry name" value="HEPN_Swt1"/>
</dbReference>
<reference evidence="4 5" key="1">
    <citation type="submission" date="2018-09" db="EMBL/GenBank/DDBJ databases">
        <title>Discovery and Ecogenomic Context for Candidatus Cryosericales, a Global Caldiserica Order Active in Thawing Permafrost.</title>
        <authorList>
            <person name="Martinez M.A."/>
            <person name="Woodcroft B.J."/>
            <person name="Ignacio Espinoza J.C."/>
            <person name="Zayed A."/>
            <person name="Singleton C.M."/>
            <person name="Boyd J."/>
            <person name="Li Y.-F."/>
            <person name="Purvine S."/>
            <person name="Maughan H."/>
            <person name="Hodgkins S.B."/>
            <person name="Anderson D."/>
            <person name="Sederholm M."/>
            <person name="Temperton B."/>
            <person name="Saleska S.R."/>
            <person name="Tyson G.W."/>
            <person name="Rich V.I."/>
        </authorList>
    </citation>
    <scope>NUCLEOTIDE SEQUENCE [LARGE SCALE GENOMIC DNA]</scope>
    <source>
        <strain evidence="3 4">SMC2</strain>
        <strain evidence="2 5">SMC3</strain>
    </source>
</reference>